<reference evidence="2 3" key="1">
    <citation type="submission" date="2009-01" db="EMBL/GenBank/DDBJ databases">
        <authorList>
            <person name="Qin X."/>
            <person name="Bachman B."/>
            <person name="Battles P."/>
            <person name="Bell A."/>
            <person name="Bess C."/>
            <person name="Bickham C."/>
            <person name="Chaboub L."/>
            <person name="Chen D."/>
            <person name="Coyle M."/>
            <person name="Deiros D.R."/>
            <person name="Dinh H."/>
            <person name="Forbes L."/>
            <person name="Fowler G."/>
            <person name="Francisco L."/>
            <person name="Fu Q."/>
            <person name="Gubbala S."/>
            <person name="Hale W."/>
            <person name="Han Y."/>
            <person name="Hemphill L."/>
            <person name="Highlander S.K."/>
            <person name="Hirani K."/>
            <person name="Hogues M."/>
            <person name="Jackson L."/>
            <person name="Jakkamsetti A."/>
            <person name="Javaid M."/>
            <person name="Jiang H."/>
            <person name="Korchina V."/>
            <person name="Kovar C."/>
            <person name="Lara F."/>
            <person name="Lee S."/>
            <person name="Mata R."/>
            <person name="Mathew T."/>
            <person name="Moen C."/>
            <person name="Morales K."/>
            <person name="Munidasa M."/>
            <person name="Nazareth L."/>
            <person name="Ngo R."/>
            <person name="Nguyen L."/>
            <person name="Okwuonu G."/>
            <person name="Ongeri F."/>
            <person name="Patil S."/>
            <person name="Petrosino J."/>
            <person name="Pham C."/>
            <person name="Pham P."/>
            <person name="Pu L.-L."/>
            <person name="Puazo M."/>
            <person name="Raj R."/>
            <person name="Reid J."/>
            <person name="Rouhana J."/>
            <person name="Saada N."/>
            <person name="Shang Y."/>
            <person name="Simmons D."/>
            <person name="Thornton R."/>
            <person name="Warren J."/>
            <person name="Weissenberger G."/>
            <person name="Zhang J."/>
            <person name="Zhang L."/>
            <person name="Zhou C."/>
            <person name="Zhu D."/>
            <person name="Muzny D."/>
            <person name="Worley K."/>
            <person name="Gibbs R."/>
        </authorList>
    </citation>
    <scope>NUCLEOTIDE SEQUENCE [LARGE SCALE GENOMIC DNA]</scope>
    <source>
        <strain evidence="2 3">DSM 16047</strain>
    </source>
</reference>
<accession>C2EPM4</accession>
<sequence>IYVDMKVNNFFHIILWSWRISMVVCGLFLNFIATTTEVLLGLIAVAQLLISSVLIGYIIEIVKNGGSKIGRKSIYIFCLCLLCVTYFLMTIKKEQLSNNSTSSLDISTQVKRIPKKDKCQLKNIKRIVSQKLK</sequence>
<feature type="non-terminal residue" evidence="2">
    <location>
        <position position="1"/>
    </location>
</feature>
<evidence type="ECO:0000313" key="3">
    <source>
        <dbReference type="Proteomes" id="UP000005583"/>
    </source>
</evidence>
<dbReference type="EMBL" id="ACGU01000071">
    <property type="protein sequence ID" value="EEJ71496.1"/>
    <property type="molecule type" value="Genomic_DNA"/>
</dbReference>
<dbReference type="AlphaFoldDB" id="C2EPM4"/>
<dbReference type="Proteomes" id="UP000005583">
    <property type="component" value="Unassembled WGS sequence"/>
</dbReference>
<evidence type="ECO:0000256" key="1">
    <source>
        <dbReference type="SAM" id="Phobius"/>
    </source>
</evidence>
<feature type="transmembrane region" description="Helical" evidence="1">
    <location>
        <begin position="39"/>
        <end position="62"/>
    </location>
</feature>
<proteinExistence type="predicted"/>
<organism evidence="2 3">
    <name type="scientific">Lactobacillus ultunensis DSM 16047</name>
    <dbReference type="NCBI Taxonomy" id="525365"/>
    <lineage>
        <taxon>Bacteria</taxon>
        <taxon>Bacillati</taxon>
        <taxon>Bacillota</taxon>
        <taxon>Bacilli</taxon>
        <taxon>Lactobacillales</taxon>
        <taxon>Lactobacillaceae</taxon>
        <taxon>Lactobacillus</taxon>
    </lineage>
</organism>
<dbReference type="RefSeq" id="WP_007126115.1">
    <property type="nucleotide sequence ID" value="NZ_GG693254.1"/>
</dbReference>
<dbReference type="HOGENOM" id="CLU_1900644_0_0_9"/>
<comment type="caution">
    <text evidence="2">The sequence shown here is derived from an EMBL/GenBank/DDBJ whole genome shotgun (WGS) entry which is preliminary data.</text>
</comment>
<feature type="transmembrane region" description="Helical" evidence="1">
    <location>
        <begin position="12"/>
        <end position="33"/>
    </location>
</feature>
<keyword evidence="1" id="KW-0472">Membrane</keyword>
<keyword evidence="1" id="KW-1133">Transmembrane helix</keyword>
<gene>
    <name evidence="2" type="ORF">HMPREF0548_1620</name>
</gene>
<keyword evidence="1" id="KW-0812">Transmembrane</keyword>
<feature type="transmembrane region" description="Helical" evidence="1">
    <location>
        <begin position="74"/>
        <end position="91"/>
    </location>
</feature>
<protein>
    <submittedName>
        <fullName evidence="2">Uncharacterized protein</fullName>
    </submittedName>
</protein>
<name>C2EPM4_9LACO</name>
<evidence type="ECO:0000313" key="2">
    <source>
        <dbReference type="EMBL" id="EEJ71496.1"/>
    </source>
</evidence>
<keyword evidence="3" id="KW-1185">Reference proteome</keyword>